<dbReference type="RefSeq" id="WP_025654387.1">
    <property type="nucleotide sequence ID" value="NZ_QVIA01000013.1"/>
</dbReference>
<sequence length="397" mass="43640">MTKKVLNASGMKKANQKKILDMLRVESVSRAELSRKTGLTRAGISGIIEELMAKGVVVEGETMPNRVGRSSVELKLNGERYLIAGISISRDYCTVGISNFCCEVLEYQEVLFDKDQDNPHTVFRRITEIIREMMAGREAALLGIGIISPGALDIANGRILSPPNFEKWHNLNICSFFRSQFECPVVLENDAKAMAISEKYCGAAGTVKNYVEIVVDYGIGGGIVVDGQLYKGSSGSSSEFGHITVDMNGGLCSCGNRGCAELYANIPNIIAYARKYDSTVTSWEEIVDRAEAGDADMGRVIERETECLAAVIVSAVNIIDPEVVFIGGDISYKSRILISGIQKRVDERIMRKAIHGIEIRPSGLTKHKRLIPCFHLLLSYVIDHSILFEEAQAKLHL</sequence>
<dbReference type="AlphaFoldDB" id="A0A3E2WV88"/>
<dbReference type="SUPFAM" id="SSF46785">
    <property type="entry name" value="Winged helix' DNA-binding domain"/>
    <property type="match status" value="1"/>
</dbReference>
<evidence type="ECO:0000313" key="4">
    <source>
        <dbReference type="EMBL" id="RGC31330.1"/>
    </source>
</evidence>
<dbReference type="InterPro" id="IPR043129">
    <property type="entry name" value="ATPase_NBD"/>
</dbReference>
<protein>
    <submittedName>
        <fullName evidence="4">ROK family protein</fullName>
    </submittedName>
</protein>
<dbReference type="GO" id="GO:0042732">
    <property type="term" value="P:D-xylose metabolic process"/>
    <property type="evidence" value="ECO:0007669"/>
    <property type="project" value="UniProtKB-KW"/>
</dbReference>
<accession>A0A3E2WV88</accession>
<name>A0A3E2WV88_9FIRM</name>
<comment type="similarity">
    <text evidence="2">Belongs to the ROK (NagC/XylR) family.</text>
</comment>
<dbReference type="InterPro" id="IPR000600">
    <property type="entry name" value="ROK"/>
</dbReference>
<dbReference type="PANTHER" id="PTHR18964:SF110">
    <property type="entry name" value="TRANSCRIPTIONAL REGULATOR, XYLR-RELATED"/>
    <property type="match status" value="1"/>
</dbReference>
<evidence type="ECO:0000313" key="5">
    <source>
        <dbReference type="Proteomes" id="UP000261111"/>
    </source>
</evidence>
<dbReference type="Pfam" id="PF00480">
    <property type="entry name" value="ROK"/>
    <property type="match status" value="1"/>
</dbReference>
<dbReference type="Gene3D" id="1.10.10.10">
    <property type="entry name" value="Winged helix-like DNA-binding domain superfamily/Winged helix DNA-binding domain"/>
    <property type="match status" value="1"/>
</dbReference>
<dbReference type="Proteomes" id="UP000261111">
    <property type="component" value="Unassembled WGS sequence"/>
</dbReference>
<keyword evidence="3" id="KW-0119">Carbohydrate metabolism</keyword>
<dbReference type="GeneID" id="93332264"/>
<comment type="caution">
    <text evidence="4">The sequence shown here is derived from an EMBL/GenBank/DDBJ whole genome shotgun (WGS) entry which is preliminary data.</text>
</comment>
<reference evidence="4 5" key="1">
    <citation type="submission" date="2018-08" db="EMBL/GenBank/DDBJ databases">
        <title>A genome reference for cultivated species of the human gut microbiota.</title>
        <authorList>
            <person name="Zou Y."/>
            <person name="Xue W."/>
            <person name="Luo G."/>
        </authorList>
    </citation>
    <scope>NUCLEOTIDE SEQUENCE [LARGE SCALE GENOMIC DNA]</scope>
    <source>
        <strain evidence="4 5">AF19-21</strain>
    </source>
</reference>
<dbReference type="InterPro" id="IPR036388">
    <property type="entry name" value="WH-like_DNA-bd_sf"/>
</dbReference>
<keyword evidence="3" id="KW-0859">Xylose metabolism</keyword>
<dbReference type="Gene3D" id="3.30.420.40">
    <property type="match status" value="2"/>
</dbReference>
<proteinExistence type="inferred from homology"/>
<dbReference type="EMBL" id="QVIA01000013">
    <property type="protein sequence ID" value="RGC31330.1"/>
    <property type="molecule type" value="Genomic_DNA"/>
</dbReference>
<dbReference type="PANTHER" id="PTHR18964">
    <property type="entry name" value="ROK (REPRESSOR, ORF, KINASE) FAMILY"/>
    <property type="match status" value="1"/>
</dbReference>
<evidence type="ECO:0000256" key="1">
    <source>
        <dbReference type="ARBA" id="ARBA00002486"/>
    </source>
</evidence>
<organism evidence="4 5">
    <name type="scientific">Hungatella hathewayi</name>
    <dbReference type="NCBI Taxonomy" id="154046"/>
    <lineage>
        <taxon>Bacteria</taxon>
        <taxon>Bacillati</taxon>
        <taxon>Bacillota</taxon>
        <taxon>Clostridia</taxon>
        <taxon>Lachnospirales</taxon>
        <taxon>Lachnospiraceae</taxon>
        <taxon>Hungatella</taxon>
    </lineage>
</organism>
<dbReference type="SUPFAM" id="SSF53067">
    <property type="entry name" value="Actin-like ATPase domain"/>
    <property type="match status" value="1"/>
</dbReference>
<evidence type="ECO:0000256" key="3">
    <source>
        <dbReference type="ARBA" id="ARBA00022629"/>
    </source>
</evidence>
<comment type="function">
    <text evidence="1">Transcriptional repressor of xylose-utilizing enzymes.</text>
</comment>
<gene>
    <name evidence="4" type="ORF">DWX41_13250</name>
</gene>
<evidence type="ECO:0000256" key="2">
    <source>
        <dbReference type="ARBA" id="ARBA00006479"/>
    </source>
</evidence>
<dbReference type="InterPro" id="IPR036390">
    <property type="entry name" value="WH_DNA-bd_sf"/>
</dbReference>